<dbReference type="Pfam" id="PF00069">
    <property type="entry name" value="Pkinase"/>
    <property type="match status" value="2"/>
</dbReference>
<feature type="region of interest" description="Disordered" evidence="9">
    <location>
        <begin position="674"/>
        <end position="708"/>
    </location>
</feature>
<sequence length="1308" mass="143221">MNGLNTGQGGKPTFYMSSSPPKSYSPSSEDEEDWEDYVKGGYHPVHIGNTFSDGRYVVVRKLGWGHFTFNYLCDRMNRHVALKIVKSAPRYTQSALDEIKLLQRIITSSTPPQSQPPGSPLSPSQIHPGRSHVISFLDHFRHHGPNGTHVCMVFEVLGESLLPLIKRHITKGVPMNLVRQIAKQILLGLDYMHRCCGIIHTDLKPENVLIVIDNVEAVINAELEKSKVDEPVQGFSNQRIIGVPASADRGGNWTPLSDITSSHPLPSPASSPGTPGFLANLANSSGSLPKSNYSTSNPGQFSITNDALASVEASLSAMIHSEEAPPEAEEHITVKIADLGNATWAERHFTDKIQTRQYRAPEIILGAEWGTSVDMWSLACVLFELITGGDLLFDTASARDYSEDDDHIAQIIELNGALPLSFTKFAKHSAEFFTTQGDLRHISKLRFWPLGSVLSEKYCLTAPVVETLVGFLDPMLSSSPDMRAGAKDMLIFGGRLSIDSTPPQGQEDDGDNDFPLITVEAAMAVTANALGLPTSYSLEKMYLSLLPTASSSSRPPHESTHRTLSSSSQSSIALAPSIKNLDAPGAGWLANIVVQGEVDVLEKMRRMKLRRERQATGESSASRDGASELLKEDQSLSRTNAFPNLDADDAEAPGSSPSPLTELSTALLSLDATLTSPGTPSLGHTTTPSSLISTEHAERRNTLVKSSSSPVTALLNDVKSTVSNVTSQEQAEVDAMKPVDEGDLDDLTEFIAPLSESPTPGHQSDGEDGGGRAGVPIARAKDVPLGTLQLGQGVDALTGQALSHALASFKEPTPKDGSTCSRLSHVIEQFHQLNTDIEIGENVTVNIGTPSVSAIETAKIIKSETSSDKKFTIECRVVGQYEYDQLDLKDLQLNSEAQKTLDKSIDDFRRKYGDYFVAGYRRRYRSYMVAVCETTEKSKTTDAQLEARAKFQDFLNAGANAERSTVDSDKYKVFRTYISQYGCHSVLPAPGQQFSLLSIPSKITLESALDALKEASSKPPQYHGIPKEAVLWHYSLLPGVSGMDREIGVPPKIFAELHDAETDCAKLDLDCFHPALDMYATVQRDAQQAIRTFRDTRSVLAGDDKRRKEAVVGIKKAVGVVNNIIGRYELVESLLILDDEPGIGKKVVVGGQGAAGRLSYGEVHTVSDRRQKRGAYPVTLRNGLPAFEVNLLWEKADVSRWDKLWIFGHKKTTLKLEKRSRASEDQGPSSQKAHHWQRNDFYIVGWTITYDSPTGSSDFRVNYGGILRNNLGITVNGWPWRCRIVYILKEDYKFRKLTDQSESTSLEA</sequence>
<dbReference type="EMBL" id="JAACJN010000046">
    <property type="protein sequence ID" value="KAF5383895.1"/>
    <property type="molecule type" value="Genomic_DNA"/>
</dbReference>
<dbReference type="GO" id="GO:0005524">
    <property type="term" value="F:ATP binding"/>
    <property type="evidence" value="ECO:0007669"/>
    <property type="project" value="UniProtKB-KW"/>
</dbReference>
<dbReference type="SUPFAM" id="SSF56112">
    <property type="entry name" value="Protein kinase-like (PK-like)"/>
    <property type="match status" value="1"/>
</dbReference>
<dbReference type="GO" id="GO:0004674">
    <property type="term" value="F:protein serine/threonine kinase activity"/>
    <property type="evidence" value="ECO:0007669"/>
    <property type="project" value="UniProtKB-KW"/>
</dbReference>
<evidence type="ECO:0000256" key="9">
    <source>
        <dbReference type="SAM" id="MobiDB-lite"/>
    </source>
</evidence>
<dbReference type="OrthoDB" id="2649at2759"/>
<feature type="region of interest" description="Disordered" evidence="9">
    <location>
        <begin position="548"/>
        <end position="569"/>
    </location>
</feature>
<feature type="compositionally biased region" description="Low complexity" evidence="9">
    <location>
        <begin position="15"/>
        <end position="27"/>
    </location>
</feature>
<keyword evidence="5" id="KW-0418">Kinase</keyword>
<dbReference type="PANTHER" id="PTHR47634">
    <property type="entry name" value="PROTEIN KINASE DOMAIN-CONTAINING PROTEIN-RELATED"/>
    <property type="match status" value="1"/>
</dbReference>
<evidence type="ECO:0000313" key="11">
    <source>
        <dbReference type="EMBL" id="KAF5383895.1"/>
    </source>
</evidence>
<dbReference type="SMART" id="SM00220">
    <property type="entry name" value="S_TKc"/>
    <property type="match status" value="1"/>
</dbReference>
<organism evidence="11 12">
    <name type="scientific">Collybiopsis confluens</name>
    <dbReference type="NCBI Taxonomy" id="2823264"/>
    <lineage>
        <taxon>Eukaryota</taxon>
        <taxon>Fungi</taxon>
        <taxon>Dikarya</taxon>
        <taxon>Basidiomycota</taxon>
        <taxon>Agaricomycotina</taxon>
        <taxon>Agaricomycetes</taxon>
        <taxon>Agaricomycetidae</taxon>
        <taxon>Agaricales</taxon>
        <taxon>Marasmiineae</taxon>
        <taxon>Omphalotaceae</taxon>
        <taxon>Collybiopsis</taxon>
    </lineage>
</organism>
<evidence type="ECO:0000256" key="7">
    <source>
        <dbReference type="ARBA" id="ARBA00047899"/>
    </source>
</evidence>
<evidence type="ECO:0000256" key="5">
    <source>
        <dbReference type="ARBA" id="ARBA00022777"/>
    </source>
</evidence>
<protein>
    <recommendedName>
        <fullName evidence="1">non-specific serine/threonine protein kinase</fullName>
        <ecNumber evidence="1">2.7.11.1</ecNumber>
    </recommendedName>
</protein>
<accession>A0A8H5HJ23</accession>
<comment type="catalytic activity">
    <reaction evidence="8">
        <text>L-seryl-[protein] + ATP = O-phospho-L-seryl-[protein] + ADP + H(+)</text>
        <dbReference type="Rhea" id="RHEA:17989"/>
        <dbReference type="Rhea" id="RHEA-COMP:9863"/>
        <dbReference type="Rhea" id="RHEA-COMP:11604"/>
        <dbReference type="ChEBI" id="CHEBI:15378"/>
        <dbReference type="ChEBI" id="CHEBI:29999"/>
        <dbReference type="ChEBI" id="CHEBI:30616"/>
        <dbReference type="ChEBI" id="CHEBI:83421"/>
        <dbReference type="ChEBI" id="CHEBI:456216"/>
        <dbReference type="EC" id="2.7.11.1"/>
    </reaction>
</comment>
<dbReference type="InterPro" id="IPR000719">
    <property type="entry name" value="Prot_kinase_dom"/>
</dbReference>
<dbReference type="PROSITE" id="PS00108">
    <property type="entry name" value="PROTEIN_KINASE_ST"/>
    <property type="match status" value="1"/>
</dbReference>
<proteinExistence type="predicted"/>
<feature type="domain" description="Protein kinase" evidence="10">
    <location>
        <begin position="56"/>
        <end position="498"/>
    </location>
</feature>
<dbReference type="GO" id="GO:0050684">
    <property type="term" value="P:regulation of mRNA processing"/>
    <property type="evidence" value="ECO:0007669"/>
    <property type="project" value="TreeGrafter"/>
</dbReference>
<dbReference type="GO" id="GO:0000245">
    <property type="term" value="P:spliceosomal complex assembly"/>
    <property type="evidence" value="ECO:0007669"/>
    <property type="project" value="TreeGrafter"/>
</dbReference>
<gene>
    <name evidence="11" type="ORF">D9757_007384</name>
</gene>
<evidence type="ECO:0000256" key="1">
    <source>
        <dbReference type="ARBA" id="ARBA00012513"/>
    </source>
</evidence>
<dbReference type="Gene3D" id="1.10.510.10">
    <property type="entry name" value="Transferase(Phosphotransferase) domain 1"/>
    <property type="match status" value="2"/>
</dbReference>
<feature type="compositionally biased region" description="Polar residues" evidence="9">
    <location>
        <begin position="678"/>
        <end position="693"/>
    </location>
</feature>
<evidence type="ECO:0000313" key="12">
    <source>
        <dbReference type="Proteomes" id="UP000518752"/>
    </source>
</evidence>
<feature type="compositionally biased region" description="Gly residues" evidence="9">
    <location>
        <begin position="1"/>
        <end position="10"/>
    </location>
</feature>
<evidence type="ECO:0000259" key="10">
    <source>
        <dbReference type="PROSITE" id="PS50011"/>
    </source>
</evidence>
<evidence type="ECO:0000256" key="4">
    <source>
        <dbReference type="ARBA" id="ARBA00022741"/>
    </source>
</evidence>
<dbReference type="PROSITE" id="PS50011">
    <property type="entry name" value="PROTEIN_KINASE_DOM"/>
    <property type="match status" value="1"/>
</dbReference>
<dbReference type="GO" id="GO:0005737">
    <property type="term" value="C:cytoplasm"/>
    <property type="evidence" value="ECO:0007669"/>
    <property type="project" value="TreeGrafter"/>
</dbReference>
<dbReference type="InterPro" id="IPR011009">
    <property type="entry name" value="Kinase-like_dom_sf"/>
</dbReference>
<dbReference type="FunFam" id="1.10.510.10:FF:000275">
    <property type="entry name" value="SRSF protein kinase 2 isoform X3"/>
    <property type="match status" value="1"/>
</dbReference>
<feature type="compositionally biased region" description="Low complexity" evidence="9">
    <location>
        <begin position="261"/>
        <end position="272"/>
    </location>
</feature>
<keyword evidence="4" id="KW-0547">Nucleotide-binding</keyword>
<comment type="caution">
    <text evidence="11">The sequence shown here is derived from an EMBL/GenBank/DDBJ whole genome shotgun (WGS) entry which is preliminary data.</text>
</comment>
<keyword evidence="6" id="KW-0067">ATP-binding</keyword>
<dbReference type="PANTHER" id="PTHR47634:SF9">
    <property type="entry name" value="PROTEIN KINASE DOMAIN-CONTAINING PROTEIN-RELATED"/>
    <property type="match status" value="1"/>
</dbReference>
<keyword evidence="3" id="KW-0808">Transferase</keyword>
<reference evidence="11 12" key="1">
    <citation type="journal article" date="2020" name="ISME J.">
        <title>Uncovering the hidden diversity of litter-decomposition mechanisms in mushroom-forming fungi.</title>
        <authorList>
            <person name="Floudas D."/>
            <person name="Bentzer J."/>
            <person name="Ahren D."/>
            <person name="Johansson T."/>
            <person name="Persson P."/>
            <person name="Tunlid A."/>
        </authorList>
    </citation>
    <scope>NUCLEOTIDE SEQUENCE [LARGE SCALE GENOMIC DNA]</scope>
    <source>
        <strain evidence="11 12">CBS 406.79</strain>
    </source>
</reference>
<dbReference type="Gene3D" id="3.30.200.20">
    <property type="entry name" value="Phosphorylase Kinase, domain 1"/>
    <property type="match status" value="1"/>
</dbReference>
<dbReference type="GO" id="GO:0005634">
    <property type="term" value="C:nucleus"/>
    <property type="evidence" value="ECO:0007669"/>
    <property type="project" value="TreeGrafter"/>
</dbReference>
<keyword evidence="12" id="KW-1185">Reference proteome</keyword>
<evidence type="ECO:0000256" key="2">
    <source>
        <dbReference type="ARBA" id="ARBA00022527"/>
    </source>
</evidence>
<keyword evidence="2" id="KW-0723">Serine/threonine-protein kinase</keyword>
<evidence type="ECO:0000256" key="8">
    <source>
        <dbReference type="ARBA" id="ARBA00048679"/>
    </source>
</evidence>
<feature type="region of interest" description="Disordered" evidence="9">
    <location>
        <begin position="610"/>
        <end position="661"/>
    </location>
</feature>
<feature type="compositionally biased region" description="Basic and acidic residues" evidence="9">
    <location>
        <begin position="625"/>
        <end position="635"/>
    </location>
</feature>
<evidence type="ECO:0000256" key="3">
    <source>
        <dbReference type="ARBA" id="ARBA00022679"/>
    </source>
</evidence>
<comment type="catalytic activity">
    <reaction evidence="7">
        <text>L-threonyl-[protein] + ATP = O-phospho-L-threonyl-[protein] + ADP + H(+)</text>
        <dbReference type="Rhea" id="RHEA:46608"/>
        <dbReference type="Rhea" id="RHEA-COMP:11060"/>
        <dbReference type="Rhea" id="RHEA-COMP:11605"/>
        <dbReference type="ChEBI" id="CHEBI:15378"/>
        <dbReference type="ChEBI" id="CHEBI:30013"/>
        <dbReference type="ChEBI" id="CHEBI:30616"/>
        <dbReference type="ChEBI" id="CHEBI:61977"/>
        <dbReference type="ChEBI" id="CHEBI:456216"/>
        <dbReference type="EC" id="2.7.11.1"/>
    </reaction>
</comment>
<feature type="region of interest" description="Disordered" evidence="9">
    <location>
        <begin position="252"/>
        <end position="278"/>
    </location>
</feature>
<dbReference type="EC" id="2.7.11.1" evidence="1"/>
<dbReference type="Proteomes" id="UP000518752">
    <property type="component" value="Unassembled WGS sequence"/>
</dbReference>
<evidence type="ECO:0000256" key="6">
    <source>
        <dbReference type="ARBA" id="ARBA00022840"/>
    </source>
</evidence>
<dbReference type="InterPro" id="IPR051334">
    <property type="entry name" value="SRPK"/>
</dbReference>
<name>A0A8H5HJ23_9AGAR</name>
<dbReference type="InterPro" id="IPR008271">
    <property type="entry name" value="Ser/Thr_kinase_AS"/>
</dbReference>
<feature type="region of interest" description="Disordered" evidence="9">
    <location>
        <begin position="1"/>
        <end position="32"/>
    </location>
</feature>